<organism evidence="4 5">
    <name type="scientific">Terrabacter terrigena</name>
    <dbReference type="NCBI Taxonomy" id="574718"/>
    <lineage>
        <taxon>Bacteria</taxon>
        <taxon>Bacillati</taxon>
        <taxon>Actinomycetota</taxon>
        <taxon>Actinomycetes</taxon>
        <taxon>Micrococcales</taxon>
        <taxon>Intrasporangiaceae</taxon>
        <taxon>Terrabacter</taxon>
    </lineage>
</organism>
<feature type="transmembrane region" description="Helical" evidence="2">
    <location>
        <begin position="74"/>
        <end position="99"/>
    </location>
</feature>
<evidence type="ECO:0000313" key="4">
    <source>
        <dbReference type="EMBL" id="MFD1055500.1"/>
    </source>
</evidence>
<reference evidence="5" key="1">
    <citation type="journal article" date="2019" name="Int. J. Syst. Evol. Microbiol.">
        <title>The Global Catalogue of Microorganisms (GCM) 10K type strain sequencing project: providing services to taxonomists for standard genome sequencing and annotation.</title>
        <authorList>
            <consortium name="The Broad Institute Genomics Platform"/>
            <consortium name="The Broad Institute Genome Sequencing Center for Infectious Disease"/>
            <person name="Wu L."/>
            <person name="Ma J."/>
        </authorList>
    </citation>
    <scope>NUCLEOTIDE SEQUENCE [LARGE SCALE GENOMIC DNA]</scope>
    <source>
        <strain evidence="5">CCUG 57508</strain>
    </source>
</reference>
<keyword evidence="5" id="KW-1185">Reference proteome</keyword>
<feature type="domain" description="Protein-glutamine gamma-glutamyltransferase-like C-terminal" evidence="3">
    <location>
        <begin position="147"/>
        <end position="212"/>
    </location>
</feature>
<evidence type="ECO:0000256" key="1">
    <source>
        <dbReference type="SAM" id="MobiDB-lite"/>
    </source>
</evidence>
<dbReference type="InterPro" id="IPR025403">
    <property type="entry name" value="TgpA-like_C"/>
</dbReference>
<accession>A0ABW3MY50</accession>
<dbReference type="EMBL" id="JBHTKH010000009">
    <property type="protein sequence ID" value="MFD1055500.1"/>
    <property type="molecule type" value="Genomic_DNA"/>
</dbReference>
<proteinExistence type="predicted"/>
<keyword evidence="2" id="KW-0472">Membrane</keyword>
<name>A0ABW3MY50_9MICO</name>
<dbReference type="RefSeq" id="WP_386053537.1">
    <property type="nucleotide sequence ID" value="NZ_JBHTKH010000009.1"/>
</dbReference>
<keyword evidence="2" id="KW-1133">Transmembrane helix</keyword>
<protein>
    <submittedName>
        <fullName evidence="4">DUF4129 domain-containing protein</fullName>
    </submittedName>
</protein>
<evidence type="ECO:0000256" key="2">
    <source>
        <dbReference type="SAM" id="Phobius"/>
    </source>
</evidence>
<feature type="region of interest" description="Disordered" evidence="1">
    <location>
        <begin position="236"/>
        <end position="274"/>
    </location>
</feature>
<gene>
    <name evidence="4" type="ORF">ACFQ2V_14385</name>
</gene>
<evidence type="ECO:0000313" key="5">
    <source>
        <dbReference type="Proteomes" id="UP001597046"/>
    </source>
</evidence>
<dbReference type="Pfam" id="PF13559">
    <property type="entry name" value="DUF4129"/>
    <property type="match status" value="1"/>
</dbReference>
<dbReference type="Proteomes" id="UP001597046">
    <property type="component" value="Unassembled WGS sequence"/>
</dbReference>
<sequence length="274" mass="28664">MSRRGVQLTIAAGAVVMAALVVASTGTPVPLLVRPSAPLPTIPPVPTAPTSVVTDTVPSLTITPTPAPFEPSPILVAFVQILLVGTVLVLLLALVRLLVALARRPHLTVHEEPTFTVPLVPAELLEAARERLRDLESGEPRNAIVAAWLDLEGSAAATGLPRLPAETSTEYTARVITVWAVDRERLADLAALYREARFSMHSLGEEHRARAIGDLRVLIADLERVADEQARAHAAEAGAQAGARVGGQAGARVGGQVGVRSSAPPAGRSGPEAR</sequence>
<feature type="compositionally biased region" description="Gly residues" evidence="1">
    <location>
        <begin position="244"/>
        <end position="257"/>
    </location>
</feature>
<evidence type="ECO:0000259" key="3">
    <source>
        <dbReference type="Pfam" id="PF13559"/>
    </source>
</evidence>
<keyword evidence="2" id="KW-0812">Transmembrane</keyword>
<comment type="caution">
    <text evidence="4">The sequence shown here is derived from an EMBL/GenBank/DDBJ whole genome shotgun (WGS) entry which is preliminary data.</text>
</comment>